<protein>
    <submittedName>
        <fullName evidence="2">Uncharacterized conserved protein YloU, alkaline shock protein (Asp23) family</fullName>
    </submittedName>
</protein>
<dbReference type="Proteomes" id="UP000198727">
    <property type="component" value="Unassembled WGS sequence"/>
</dbReference>
<keyword evidence="3" id="KW-1185">Reference proteome</keyword>
<organism evidence="2 3">
    <name type="scientific">Amycolatopsis arida</name>
    <dbReference type="NCBI Taxonomy" id="587909"/>
    <lineage>
        <taxon>Bacteria</taxon>
        <taxon>Bacillati</taxon>
        <taxon>Actinomycetota</taxon>
        <taxon>Actinomycetes</taxon>
        <taxon>Pseudonocardiales</taxon>
        <taxon>Pseudonocardiaceae</taxon>
        <taxon>Amycolatopsis</taxon>
    </lineage>
</organism>
<dbReference type="PANTHER" id="PTHR34297">
    <property type="entry name" value="HYPOTHETICAL CYTOSOLIC PROTEIN-RELATED"/>
    <property type="match status" value="1"/>
</dbReference>
<evidence type="ECO:0000256" key="1">
    <source>
        <dbReference type="ARBA" id="ARBA00005721"/>
    </source>
</evidence>
<gene>
    <name evidence="2" type="ORF">SAMN05421810_103413</name>
</gene>
<accession>A0A1I5T6Y2</accession>
<dbReference type="EMBL" id="FOWW01000003">
    <property type="protein sequence ID" value="SFP78728.1"/>
    <property type="molecule type" value="Genomic_DNA"/>
</dbReference>
<comment type="similarity">
    <text evidence="1">Belongs to the asp23 family.</text>
</comment>
<dbReference type="Pfam" id="PF03780">
    <property type="entry name" value="Asp23"/>
    <property type="match status" value="1"/>
</dbReference>
<evidence type="ECO:0000313" key="2">
    <source>
        <dbReference type="EMBL" id="SFP78728.1"/>
    </source>
</evidence>
<dbReference type="OrthoDB" id="4569527at2"/>
<name>A0A1I5T6Y2_9PSEU</name>
<dbReference type="InterPro" id="IPR005531">
    <property type="entry name" value="Asp23"/>
</dbReference>
<evidence type="ECO:0000313" key="3">
    <source>
        <dbReference type="Proteomes" id="UP000198727"/>
    </source>
</evidence>
<proteinExistence type="inferred from homology"/>
<dbReference type="RefSeq" id="WP_092530043.1">
    <property type="nucleotide sequence ID" value="NZ_FOWW01000003.1"/>
</dbReference>
<dbReference type="AlphaFoldDB" id="A0A1I5T6Y2"/>
<sequence>MTAVALDAGLADRGRTTLEPKAVERLAAHALSEVAGVRGVARRVLGVTVGEGDSAPRVSARVDGDDATLDVRLAVAYPASVAATTERARAHLVRRVGELTGLAVRRIDVEVAVLRRDAPVGRRVR</sequence>
<dbReference type="STRING" id="587909.SAMN05421810_103413"/>
<reference evidence="3" key="1">
    <citation type="submission" date="2016-10" db="EMBL/GenBank/DDBJ databases">
        <authorList>
            <person name="Varghese N."/>
            <person name="Submissions S."/>
        </authorList>
    </citation>
    <scope>NUCLEOTIDE SEQUENCE [LARGE SCALE GENOMIC DNA]</scope>
    <source>
        <strain evidence="3">CGMCC 4.5579</strain>
    </source>
</reference>